<evidence type="ECO:0000313" key="2">
    <source>
        <dbReference type="Proteomes" id="UP000187455"/>
    </source>
</evidence>
<protein>
    <submittedName>
        <fullName evidence="1">Uncharacterized protein</fullName>
    </submittedName>
</protein>
<name>A0A1R0GNM6_9FUNG</name>
<dbReference type="EMBL" id="LSSL01006284">
    <property type="protein sequence ID" value="OLY78501.1"/>
    <property type="molecule type" value="Genomic_DNA"/>
</dbReference>
<gene>
    <name evidence="1" type="ORF">AYI68_g7450</name>
</gene>
<accession>A0A1R0GNM6</accession>
<keyword evidence="2" id="KW-1185">Reference proteome</keyword>
<proteinExistence type="predicted"/>
<comment type="caution">
    <text evidence="1">The sequence shown here is derived from an EMBL/GenBank/DDBJ whole genome shotgun (WGS) entry which is preliminary data.</text>
</comment>
<evidence type="ECO:0000313" key="1">
    <source>
        <dbReference type="EMBL" id="OLY78501.1"/>
    </source>
</evidence>
<reference evidence="1 2" key="1">
    <citation type="journal article" date="2016" name="Mol. Biol. Evol.">
        <title>Genome-Wide Survey of Gut Fungi (Harpellales) Reveals the First Horizontally Transferred Ubiquitin Gene from a Mosquito Host.</title>
        <authorList>
            <person name="Wang Y."/>
            <person name="White M.M."/>
            <person name="Kvist S."/>
            <person name="Moncalvo J.M."/>
        </authorList>
    </citation>
    <scope>NUCLEOTIDE SEQUENCE [LARGE SCALE GENOMIC DNA]</scope>
    <source>
        <strain evidence="1 2">ALG-7-W6</strain>
    </source>
</reference>
<dbReference type="AlphaFoldDB" id="A0A1R0GNM6"/>
<organism evidence="1 2">
    <name type="scientific">Smittium mucronatum</name>
    <dbReference type="NCBI Taxonomy" id="133383"/>
    <lineage>
        <taxon>Eukaryota</taxon>
        <taxon>Fungi</taxon>
        <taxon>Fungi incertae sedis</taxon>
        <taxon>Zoopagomycota</taxon>
        <taxon>Kickxellomycotina</taxon>
        <taxon>Harpellomycetes</taxon>
        <taxon>Harpellales</taxon>
        <taxon>Legeriomycetaceae</taxon>
        <taxon>Smittium</taxon>
    </lineage>
</organism>
<dbReference type="Proteomes" id="UP000187455">
    <property type="component" value="Unassembled WGS sequence"/>
</dbReference>
<sequence>MKVNQKFLQLDPHALLPGQPQFCSIVSDLGSLVLQRYIYPINPKKEPLLSQVDHSNNAKLASIRISKQDKNIFGS</sequence>